<comment type="caution">
    <text evidence="2">The sequence shown here is derived from an EMBL/GenBank/DDBJ whole genome shotgun (WGS) entry which is preliminary data.</text>
</comment>
<evidence type="ECO:0000313" key="2">
    <source>
        <dbReference type="EMBL" id="MBC2778142.1"/>
    </source>
</evidence>
<evidence type="ECO:0000256" key="1">
    <source>
        <dbReference type="SAM" id="SignalP"/>
    </source>
</evidence>
<gene>
    <name evidence="2" type="ORF">H6P80_10995</name>
</gene>
<protein>
    <submittedName>
        <fullName evidence="2">Uncharacterized protein</fullName>
    </submittedName>
</protein>
<evidence type="ECO:0000313" key="3">
    <source>
        <dbReference type="Proteomes" id="UP000564378"/>
    </source>
</evidence>
<dbReference type="Proteomes" id="UP000564378">
    <property type="component" value="Unassembled WGS sequence"/>
</dbReference>
<keyword evidence="1" id="KW-0732">Signal</keyword>
<reference evidence="2 3" key="1">
    <citation type="submission" date="2020-08" db="EMBL/GenBank/DDBJ databases">
        <title>Draft genome sequence of Parasphingopyxis sp. GrpM-11.</title>
        <authorList>
            <person name="Oh J."/>
            <person name="Roh D.-H."/>
        </authorList>
    </citation>
    <scope>NUCLEOTIDE SEQUENCE [LARGE SCALE GENOMIC DNA]</scope>
    <source>
        <strain evidence="2 3">GrpM-11</strain>
    </source>
</reference>
<sequence length="174" mass="18475">MKTILFAALAAVPAALSAQPAQQLDRGPLPGFVLGFEADDGSSQMQEYVPAGETVHDWTRMVTVHRMPGLAAQGITAPGFLGHLQGQLPQVCEGARVTGQRQFDIGGAGAAAMRSDCPSNPMTGSPEITFFRAITGAQDLFIVQAAFRYVPDAEDVAWAERYLATVHLCEGECP</sequence>
<dbReference type="RefSeq" id="WP_185801423.1">
    <property type="nucleotide sequence ID" value="NZ_JACJVJ010000002.1"/>
</dbReference>
<feature type="signal peptide" evidence="1">
    <location>
        <begin position="1"/>
        <end position="17"/>
    </location>
</feature>
<dbReference type="EMBL" id="JACJVJ010000002">
    <property type="protein sequence ID" value="MBC2778142.1"/>
    <property type="molecule type" value="Genomic_DNA"/>
</dbReference>
<proteinExistence type="predicted"/>
<feature type="chain" id="PRO_5032987616" evidence="1">
    <location>
        <begin position="18"/>
        <end position="174"/>
    </location>
</feature>
<dbReference type="AlphaFoldDB" id="A0A842HYY4"/>
<accession>A0A842HYY4</accession>
<keyword evidence="3" id="KW-1185">Reference proteome</keyword>
<organism evidence="2 3">
    <name type="scientific">Parasphingopyxis marina</name>
    <dbReference type="NCBI Taxonomy" id="2761622"/>
    <lineage>
        <taxon>Bacteria</taxon>
        <taxon>Pseudomonadati</taxon>
        <taxon>Pseudomonadota</taxon>
        <taxon>Alphaproteobacteria</taxon>
        <taxon>Sphingomonadales</taxon>
        <taxon>Sphingomonadaceae</taxon>
        <taxon>Parasphingopyxis</taxon>
    </lineage>
</organism>
<name>A0A842HYY4_9SPHN</name>